<gene>
    <name evidence="2" type="ORF">GWK47_004092</name>
</gene>
<dbReference type="Proteomes" id="UP000770661">
    <property type="component" value="Unassembled WGS sequence"/>
</dbReference>
<feature type="compositionally biased region" description="Acidic residues" evidence="1">
    <location>
        <begin position="99"/>
        <end position="129"/>
    </location>
</feature>
<protein>
    <submittedName>
        <fullName evidence="2">Uncharacterized protein</fullName>
    </submittedName>
</protein>
<organism evidence="2 3">
    <name type="scientific">Chionoecetes opilio</name>
    <name type="common">Atlantic snow crab</name>
    <name type="synonym">Cancer opilio</name>
    <dbReference type="NCBI Taxonomy" id="41210"/>
    <lineage>
        <taxon>Eukaryota</taxon>
        <taxon>Metazoa</taxon>
        <taxon>Ecdysozoa</taxon>
        <taxon>Arthropoda</taxon>
        <taxon>Crustacea</taxon>
        <taxon>Multicrustacea</taxon>
        <taxon>Malacostraca</taxon>
        <taxon>Eumalacostraca</taxon>
        <taxon>Eucarida</taxon>
        <taxon>Decapoda</taxon>
        <taxon>Pleocyemata</taxon>
        <taxon>Brachyura</taxon>
        <taxon>Eubrachyura</taxon>
        <taxon>Majoidea</taxon>
        <taxon>Majidae</taxon>
        <taxon>Chionoecetes</taxon>
    </lineage>
</organism>
<evidence type="ECO:0000313" key="3">
    <source>
        <dbReference type="Proteomes" id="UP000770661"/>
    </source>
</evidence>
<feature type="region of interest" description="Disordered" evidence="1">
    <location>
        <begin position="73"/>
        <end position="129"/>
    </location>
</feature>
<dbReference type="AlphaFoldDB" id="A0A8J4YGV4"/>
<dbReference type="EMBL" id="JACEEZ010003793">
    <property type="protein sequence ID" value="KAG0727027.1"/>
    <property type="molecule type" value="Genomic_DNA"/>
</dbReference>
<accession>A0A8J4YGV4</accession>
<name>A0A8J4YGV4_CHIOP</name>
<feature type="compositionally biased region" description="Basic and acidic residues" evidence="1">
    <location>
        <begin position="84"/>
        <end position="98"/>
    </location>
</feature>
<sequence length="129" mass="14528">MASAPFRAWRSSREGTQVKSRLSLNNIDLTMVTLTPSMMFGAMSAVAGQPWEDLGILTGGAAAVCLWLRRPARQQVQRDASPSRTEDTVHTGEEKHEESEDQQEEEYLEDVEDQQDEEIEDQQDEDGED</sequence>
<keyword evidence="3" id="KW-1185">Reference proteome</keyword>
<comment type="caution">
    <text evidence="2">The sequence shown here is derived from an EMBL/GenBank/DDBJ whole genome shotgun (WGS) entry which is preliminary data.</text>
</comment>
<evidence type="ECO:0000256" key="1">
    <source>
        <dbReference type="SAM" id="MobiDB-lite"/>
    </source>
</evidence>
<feature type="compositionally biased region" description="Polar residues" evidence="1">
    <location>
        <begin position="74"/>
        <end position="83"/>
    </location>
</feature>
<evidence type="ECO:0000313" key="2">
    <source>
        <dbReference type="EMBL" id="KAG0727027.1"/>
    </source>
</evidence>
<reference evidence="2" key="1">
    <citation type="submission" date="2020-07" db="EMBL/GenBank/DDBJ databases">
        <title>The High-quality genome of the commercially important snow crab, Chionoecetes opilio.</title>
        <authorList>
            <person name="Jeong J.-H."/>
            <person name="Ryu S."/>
        </authorList>
    </citation>
    <scope>NUCLEOTIDE SEQUENCE</scope>
    <source>
        <strain evidence="2">MADBK_172401_WGS</strain>
        <tissue evidence="2">Digestive gland</tissue>
    </source>
</reference>
<proteinExistence type="predicted"/>